<feature type="compositionally biased region" description="Polar residues" evidence="1">
    <location>
        <begin position="39"/>
        <end position="61"/>
    </location>
</feature>
<evidence type="ECO:0000313" key="2">
    <source>
        <dbReference type="EnsemblMetazoa" id="ADIR006539-PA"/>
    </source>
</evidence>
<dbReference type="EnsemblMetazoa" id="ADIR006539-RA">
    <property type="protein sequence ID" value="ADIR006539-PA"/>
    <property type="gene ID" value="ADIR006539"/>
</dbReference>
<feature type="region of interest" description="Disordered" evidence="1">
    <location>
        <begin position="32"/>
        <end position="87"/>
    </location>
</feature>
<evidence type="ECO:0000313" key="3">
    <source>
        <dbReference type="Proteomes" id="UP000075884"/>
    </source>
</evidence>
<dbReference type="Proteomes" id="UP000075884">
    <property type="component" value="Unassembled WGS sequence"/>
</dbReference>
<accession>A0A182NFW7</accession>
<sequence length="249" mass="27491">RRVCVVRSCVGRAVSPVQNTLSERHFTRFVGRPKFAPNMKQNSPKPTSGAPSSAPNRTQMQHRGPAHHHHHQQQQQQQQHHHHQMPIHYQQIQPAAFPQQPSVQQAQGCIVLPQHTYRPPVQLSSVECSAMVPPNSQQATSSPASFSTSAQPAPGQYVQTSQHQRLPQMPQVQLQPAHYQPPVVDFVTGGSGGTTTGAFSGAHQPYKQQQQYQPMPSYPVAQPAQLPAYMEPSAHPEGSTSDAQYFFGK</sequence>
<keyword evidence="3" id="KW-1185">Reference proteome</keyword>
<feature type="region of interest" description="Disordered" evidence="1">
    <location>
        <begin position="230"/>
        <end position="249"/>
    </location>
</feature>
<reference evidence="2" key="2">
    <citation type="submission" date="2020-05" db="UniProtKB">
        <authorList>
            <consortium name="EnsemblMetazoa"/>
        </authorList>
    </citation>
    <scope>IDENTIFICATION</scope>
    <source>
        <strain evidence="2">WRAIR2</strain>
    </source>
</reference>
<feature type="region of interest" description="Disordered" evidence="1">
    <location>
        <begin position="133"/>
        <end position="163"/>
    </location>
</feature>
<protein>
    <submittedName>
        <fullName evidence="2">Uncharacterized protein</fullName>
    </submittedName>
</protein>
<dbReference type="VEuPathDB" id="VectorBase:ADIR006539"/>
<reference evidence="3" key="1">
    <citation type="submission" date="2013-03" db="EMBL/GenBank/DDBJ databases">
        <title>The Genome Sequence of Anopheles dirus WRAIR2.</title>
        <authorList>
            <consortium name="The Broad Institute Genomics Platform"/>
            <person name="Neafsey D.E."/>
            <person name="Walton C."/>
            <person name="Walker B."/>
            <person name="Young S.K."/>
            <person name="Zeng Q."/>
            <person name="Gargeya S."/>
            <person name="Fitzgerald M."/>
            <person name="Haas B."/>
            <person name="Abouelleil A."/>
            <person name="Allen A.W."/>
            <person name="Alvarado L."/>
            <person name="Arachchi H.M."/>
            <person name="Berlin A.M."/>
            <person name="Chapman S.B."/>
            <person name="Gainer-Dewar J."/>
            <person name="Goldberg J."/>
            <person name="Griggs A."/>
            <person name="Gujja S."/>
            <person name="Hansen M."/>
            <person name="Howarth C."/>
            <person name="Imamovic A."/>
            <person name="Ireland A."/>
            <person name="Larimer J."/>
            <person name="McCowan C."/>
            <person name="Murphy C."/>
            <person name="Pearson M."/>
            <person name="Poon T.W."/>
            <person name="Priest M."/>
            <person name="Roberts A."/>
            <person name="Saif S."/>
            <person name="Shea T."/>
            <person name="Sisk P."/>
            <person name="Sykes S."/>
            <person name="Wortman J."/>
            <person name="Nusbaum C."/>
            <person name="Birren B."/>
        </authorList>
    </citation>
    <scope>NUCLEOTIDE SEQUENCE [LARGE SCALE GENOMIC DNA]</scope>
    <source>
        <strain evidence="3">WRAIR2</strain>
    </source>
</reference>
<feature type="compositionally biased region" description="Low complexity" evidence="1">
    <location>
        <begin position="136"/>
        <end position="154"/>
    </location>
</feature>
<evidence type="ECO:0000256" key="1">
    <source>
        <dbReference type="SAM" id="MobiDB-lite"/>
    </source>
</evidence>
<name>A0A182NFW7_9DIPT</name>
<dbReference type="AlphaFoldDB" id="A0A182NFW7"/>
<organism evidence="2 3">
    <name type="scientific">Anopheles dirus</name>
    <dbReference type="NCBI Taxonomy" id="7168"/>
    <lineage>
        <taxon>Eukaryota</taxon>
        <taxon>Metazoa</taxon>
        <taxon>Ecdysozoa</taxon>
        <taxon>Arthropoda</taxon>
        <taxon>Hexapoda</taxon>
        <taxon>Insecta</taxon>
        <taxon>Pterygota</taxon>
        <taxon>Neoptera</taxon>
        <taxon>Endopterygota</taxon>
        <taxon>Diptera</taxon>
        <taxon>Nematocera</taxon>
        <taxon>Culicoidea</taxon>
        <taxon>Culicidae</taxon>
        <taxon>Anophelinae</taxon>
        <taxon>Anopheles</taxon>
    </lineage>
</organism>
<proteinExistence type="predicted"/>